<name>A0AAV4N9U9_CAEEX</name>
<evidence type="ECO:0000313" key="2">
    <source>
        <dbReference type="Proteomes" id="UP001054945"/>
    </source>
</evidence>
<gene>
    <name evidence="1" type="ORF">CEXT_242951</name>
</gene>
<keyword evidence="2" id="KW-1185">Reference proteome</keyword>
<protein>
    <submittedName>
        <fullName evidence="1">Uncharacterized protein</fullName>
    </submittedName>
</protein>
<organism evidence="1 2">
    <name type="scientific">Caerostris extrusa</name>
    <name type="common">Bark spider</name>
    <name type="synonym">Caerostris bankana</name>
    <dbReference type="NCBI Taxonomy" id="172846"/>
    <lineage>
        <taxon>Eukaryota</taxon>
        <taxon>Metazoa</taxon>
        <taxon>Ecdysozoa</taxon>
        <taxon>Arthropoda</taxon>
        <taxon>Chelicerata</taxon>
        <taxon>Arachnida</taxon>
        <taxon>Araneae</taxon>
        <taxon>Araneomorphae</taxon>
        <taxon>Entelegynae</taxon>
        <taxon>Araneoidea</taxon>
        <taxon>Araneidae</taxon>
        <taxon>Caerostris</taxon>
    </lineage>
</organism>
<proteinExistence type="predicted"/>
<reference evidence="1 2" key="1">
    <citation type="submission" date="2021-06" db="EMBL/GenBank/DDBJ databases">
        <title>Caerostris extrusa draft genome.</title>
        <authorList>
            <person name="Kono N."/>
            <person name="Arakawa K."/>
        </authorList>
    </citation>
    <scope>NUCLEOTIDE SEQUENCE [LARGE SCALE GENOMIC DNA]</scope>
</reference>
<accession>A0AAV4N9U9</accession>
<dbReference type="Proteomes" id="UP001054945">
    <property type="component" value="Unassembled WGS sequence"/>
</dbReference>
<dbReference type="EMBL" id="BPLR01020596">
    <property type="protein sequence ID" value="GIX80471.1"/>
    <property type="molecule type" value="Genomic_DNA"/>
</dbReference>
<comment type="caution">
    <text evidence="1">The sequence shown here is derived from an EMBL/GenBank/DDBJ whole genome shotgun (WGS) entry which is preliminary data.</text>
</comment>
<evidence type="ECO:0000313" key="1">
    <source>
        <dbReference type="EMBL" id="GIX80471.1"/>
    </source>
</evidence>
<dbReference type="AlphaFoldDB" id="A0AAV4N9U9"/>
<sequence>MHSFLFVYSFDDAYRASEGKEGRQTSHARKWKWKGNGHLMAGKFQKKSHLVSKAKDSWGVSQYCVQFCIVKHDFSRTIHLFQGHKNSCLCVFLKYRVYDVMMLFTTALVG</sequence>